<feature type="non-terminal residue" evidence="1">
    <location>
        <position position="52"/>
    </location>
</feature>
<reference evidence="1" key="1">
    <citation type="submission" date="2017-07" db="EMBL/GenBank/DDBJ databases">
        <title>Taro Niue Genome Assembly and Annotation.</title>
        <authorList>
            <person name="Atibalentja N."/>
            <person name="Keating K."/>
            <person name="Fields C.J."/>
        </authorList>
    </citation>
    <scope>NUCLEOTIDE SEQUENCE</scope>
    <source>
        <strain evidence="1">Niue_2</strain>
        <tissue evidence="1">Leaf</tissue>
    </source>
</reference>
<gene>
    <name evidence="1" type="ORF">Taro_005318</name>
</gene>
<proteinExistence type="predicted"/>
<sequence length="52" mass="5657">MISKMILSANAYGCSEEIITIAAVLSIQSIWVSGRGAQRELDEVKQQFAVAE</sequence>
<evidence type="ECO:0000313" key="2">
    <source>
        <dbReference type="Proteomes" id="UP000652761"/>
    </source>
</evidence>
<dbReference type="EMBL" id="NMUH01000148">
    <property type="protein sequence ID" value="MQL72985.1"/>
    <property type="molecule type" value="Genomic_DNA"/>
</dbReference>
<dbReference type="Gene3D" id="1.20.120.1080">
    <property type="match status" value="1"/>
</dbReference>
<keyword evidence="2" id="KW-1185">Reference proteome</keyword>
<name>A0A843TPI9_COLES</name>
<organism evidence="1 2">
    <name type="scientific">Colocasia esculenta</name>
    <name type="common">Wild taro</name>
    <name type="synonym">Arum esculentum</name>
    <dbReference type="NCBI Taxonomy" id="4460"/>
    <lineage>
        <taxon>Eukaryota</taxon>
        <taxon>Viridiplantae</taxon>
        <taxon>Streptophyta</taxon>
        <taxon>Embryophyta</taxon>
        <taxon>Tracheophyta</taxon>
        <taxon>Spermatophyta</taxon>
        <taxon>Magnoliopsida</taxon>
        <taxon>Liliopsida</taxon>
        <taxon>Araceae</taxon>
        <taxon>Aroideae</taxon>
        <taxon>Colocasieae</taxon>
        <taxon>Colocasia</taxon>
    </lineage>
</organism>
<dbReference type="AlphaFoldDB" id="A0A843TPI9"/>
<dbReference type="Proteomes" id="UP000652761">
    <property type="component" value="Unassembled WGS sequence"/>
</dbReference>
<evidence type="ECO:0000313" key="1">
    <source>
        <dbReference type="EMBL" id="MQL72985.1"/>
    </source>
</evidence>
<accession>A0A843TPI9</accession>
<protein>
    <submittedName>
        <fullName evidence="1">Uncharacterized protein</fullName>
    </submittedName>
</protein>
<dbReference type="Pfam" id="PF21010">
    <property type="entry name" value="HA2_C"/>
    <property type="match status" value="1"/>
</dbReference>
<dbReference type="OrthoDB" id="10253254at2759"/>
<comment type="caution">
    <text evidence="1">The sequence shown here is derived from an EMBL/GenBank/DDBJ whole genome shotgun (WGS) entry which is preliminary data.</text>
</comment>